<comment type="caution">
    <text evidence="1">The sequence shown here is derived from an EMBL/GenBank/DDBJ whole genome shotgun (WGS) entry which is preliminary data.</text>
</comment>
<dbReference type="RefSeq" id="WP_189091046.1">
    <property type="nucleotide sequence ID" value="NZ_BMQL01000015.1"/>
</dbReference>
<organism evidence="1 2">
    <name type="scientific">Deinococcus ruber</name>
    <dbReference type="NCBI Taxonomy" id="1848197"/>
    <lineage>
        <taxon>Bacteria</taxon>
        <taxon>Thermotogati</taxon>
        <taxon>Deinococcota</taxon>
        <taxon>Deinococci</taxon>
        <taxon>Deinococcales</taxon>
        <taxon>Deinococcaceae</taxon>
        <taxon>Deinococcus</taxon>
    </lineage>
</organism>
<evidence type="ECO:0000313" key="1">
    <source>
        <dbReference type="EMBL" id="GGR12689.1"/>
    </source>
</evidence>
<protein>
    <submittedName>
        <fullName evidence="1">Uncharacterized protein</fullName>
    </submittedName>
</protein>
<dbReference type="InterPro" id="IPR028962">
    <property type="entry name" value="Imm10"/>
</dbReference>
<dbReference type="Proteomes" id="UP000603865">
    <property type="component" value="Unassembled WGS sequence"/>
</dbReference>
<evidence type="ECO:0000313" key="2">
    <source>
        <dbReference type="Proteomes" id="UP000603865"/>
    </source>
</evidence>
<dbReference type="Pfam" id="PF15588">
    <property type="entry name" value="Imm10"/>
    <property type="match status" value="1"/>
</dbReference>
<keyword evidence="2" id="KW-1185">Reference proteome</keyword>
<proteinExistence type="predicted"/>
<name>A0A918CAA4_9DEIO</name>
<reference evidence="1" key="1">
    <citation type="journal article" date="2014" name="Int. J. Syst. Evol. Microbiol.">
        <title>Complete genome sequence of Corynebacterium casei LMG S-19264T (=DSM 44701T), isolated from a smear-ripened cheese.</title>
        <authorList>
            <consortium name="US DOE Joint Genome Institute (JGI-PGF)"/>
            <person name="Walter F."/>
            <person name="Albersmeier A."/>
            <person name="Kalinowski J."/>
            <person name="Ruckert C."/>
        </authorList>
    </citation>
    <scope>NUCLEOTIDE SEQUENCE</scope>
    <source>
        <strain evidence="1">JCM 31311</strain>
    </source>
</reference>
<sequence>MVVRFNARAVSTLNLDDLNTFLIALADDADEPTCTLELQKALEVDVDDPDSDTYCLVMNGAGTSYGGIDRCHLIDTCVIWGQVSLGL</sequence>
<dbReference type="EMBL" id="BMQL01000015">
    <property type="protein sequence ID" value="GGR12689.1"/>
    <property type="molecule type" value="Genomic_DNA"/>
</dbReference>
<gene>
    <name evidence="1" type="ORF">GCM10008957_27010</name>
</gene>
<dbReference type="AlphaFoldDB" id="A0A918CAA4"/>
<accession>A0A918CAA4</accession>
<reference evidence="1" key="2">
    <citation type="submission" date="2020-09" db="EMBL/GenBank/DDBJ databases">
        <authorList>
            <person name="Sun Q."/>
            <person name="Ohkuma M."/>
        </authorList>
    </citation>
    <scope>NUCLEOTIDE SEQUENCE</scope>
    <source>
        <strain evidence="1">JCM 31311</strain>
    </source>
</reference>